<evidence type="ECO:0000259" key="2">
    <source>
        <dbReference type="Pfam" id="PF04389"/>
    </source>
</evidence>
<dbReference type="EMBL" id="CAFBPX010000047">
    <property type="protein sequence ID" value="CAB5031599.1"/>
    <property type="molecule type" value="Genomic_DNA"/>
</dbReference>
<dbReference type="AlphaFoldDB" id="A0A6J7RRZ1"/>
<dbReference type="Gene3D" id="3.40.630.10">
    <property type="entry name" value="Zn peptidases"/>
    <property type="match status" value="1"/>
</dbReference>
<dbReference type="PANTHER" id="PTHR12147:SF26">
    <property type="entry name" value="PEPTIDASE M28 DOMAIN-CONTAINING PROTEIN"/>
    <property type="match status" value="1"/>
</dbReference>
<dbReference type="InterPro" id="IPR007484">
    <property type="entry name" value="Peptidase_M28"/>
</dbReference>
<dbReference type="SUPFAM" id="SSF53187">
    <property type="entry name" value="Zn-dependent exopeptidases"/>
    <property type="match status" value="1"/>
</dbReference>
<keyword evidence="1" id="KW-0812">Transmembrane</keyword>
<dbReference type="PANTHER" id="PTHR12147">
    <property type="entry name" value="METALLOPEPTIDASE M28 FAMILY MEMBER"/>
    <property type="match status" value="1"/>
</dbReference>
<keyword evidence="1" id="KW-1133">Transmembrane helix</keyword>
<organism evidence="4">
    <name type="scientific">freshwater metagenome</name>
    <dbReference type="NCBI Taxonomy" id="449393"/>
    <lineage>
        <taxon>unclassified sequences</taxon>
        <taxon>metagenomes</taxon>
        <taxon>ecological metagenomes</taxon>
    </lineage>
</organism>
<proteinExistence type="predicted"/>
<evidence type="ECO:0000256" key="1">
    <source>
        <dbReference type="SAM" id="Phobius"/>
    </source>
</evidence>
<name>A0A6J7RRZ1_9ZZZZ</name>
<keyword evidence="1" id="KW-0472">Membrane</keyword>
<dbReference type="InterPro" id="IPR045175">
    <property type="entry name" value="M28_fam"/>
</dbReference>
<dbReference type="Pfam" id="PF04389">
    <property type="entry name" value="Peptidase_M28"/>
    <property type="match status" value="1"/>
</dbReference>
<dbReference type="GO" id="GO:0008235">
    <property type="term" value="F:metalloexopeptidase activity"/>
    <property type="evidence" value="ECO:0007669"/>
    <property type="project" value="InterPro"/>
</dbReference>
<dbReference type="GO" id="GO:0006508">
    <property type="term" value="P:proteolysis"/>
    <property type="evidence" value="ECO:0007669"/>
    <property type="project" value="InterPro"/>
</dbReference>
<evidence type="ECO:0000313" key="4">
    <source>
        <dbReference type="EMBL" id="CAB5031599.1"/>
    </source>
</evidence>
<dbReference type="EMBL" id="CAESAO010000228">
    <property type="protein sequence ID" value="CAB4347533.1"/>
    <property type="molecule type" value="Genomic_DNA"/>
</dbReference>
<feature type="domain" description="Peptidase M28" evidence="2">
    <location>
        <begin position="133"/>
        <end position="328"/>
    </location>
</feature>
<evidence type="ECO:0000313" key="3">
    <source>
        <dbReference type="EMBL" id="CAB4347533.1"/>
    </source>
</evidence>
<gene>
    <name evidence="3" type="ORF">UFOPK3522_01723</name>
    <name evidence="4" type="ORF">UFOPK4175_00384</name>
</gene>
<sequence>MDPQPTTEQEPKQPSRGIRVLVIVLLVQLLFAGVLIYFALAGWPWVPNAPAEVARPAVSERFLKGQANDGVPTPNVNNFDQKRAFSLLRRQVERYGWRLAGSANSRRLAAELRGRLPAGTLEPFTAGKLKLNNVVGVIPGRLPAVVVAAHYDVEASPRGFVGANDGAAATAAVVELSRGLASKPVAGGREVRFVLFDGEEEPPGSGDFYADGMRGSRAYVARHASQVGGLILLDYVANRGLRLPREGSSDVGLWAKLREAAQRSGTGASFPGRSGRSVYDDHTPFLERGIPAIDLIDFDYPWRDTLADNVNKLSPRALDVTGETVYSLVDEMRRR</sequence>
<accession>A0A6J7RRZ1</accession>
<protein>
    <submittedName>
        <fullName evidence="4">Unannotated protein</fullName>
    </submittedName>
</protein>
<reference evidence="4" key="1">
    <citation type="submission" date="2020-05" db="EMBL/GenBank/DDBJ databases">
        <authorList>
            <person name="Chiriac C."/>
            <person name="Salcher M."/>
            <person name="Ghai R."/>
            <person name="Kavagutti S V."/>
        </authorList>
    </citation>
    <scope>NUCLEOTIDE SEQUENCE</scope>
</reference>
<feature type="transmembrane region" description="Helical" evidence="1">
    <location>
        <begin position="20"/>
        <end position="46"/>
    </location>
</feature>